<feature type="binding site" evidence="6">
    <location>
        <position position="111"/>
    </location>
    <ligand>
        <name>a divalent metal cation</name>
        <dbReference type="ChEBI" id="CHEBI:60240"/>
        <label>2</label>
        <note>catalytic</note>
    </ligand>
</feature>
<keyword evidence="5 6" id="KW-0378">Hydrolase</keyword>
<comment type="function">
    <text evidence="1 6">Removes the N-terminal methionine from nascent proteins. The N-terminal methionine is often cleaved when the second residue in the primary sequence is small and uncharged (Met-Ala-, Cys, Gly, Pro, Ser, Thr, or Val). Requires deformylation of the N(alpha)-formylated initiator methionine before it can be hydrolyzed.</text>
</comment>
<dbReference type="PRINTS" id="PR00599">
    <property type="entry name" value="MAPEPTIDASE"/>
</dbReference>
<dbReference type="HAMAP" id="MF_01974">
    <property type="entry name" value="MetAP_1"/>
    <property type="match status" value="1"/>
</dbReference>
<dbReference type="PROSITE" id="PS00680">
    <property type="entry name" value="MAP_1"/>
    <property type="match status" value="1"/>
</dbReference>
<organism evidence="9 10">
    <name type="scientific">Candidatus Aphodomorpha intestinavium</name>
    <dbReference type="NCBI Taxonomy" id="2840672"/>
    <lineage>
        <taxon>Bacteria</taxon>
        <taxon>Bacillati</taxon>
        <taxon>Bacillota</taxon>
        <taxon>Clostridia</taxon>
        <taxon>Eubacteriales</taxon>
        <taxon>Candidatus Aphodomorpha</taxon>
    </lineage>
</organism>
<dbReference type="PANTHER" id="PTHR43330:SF27">
    <property type="entry name" value="METHIONINE AMINOPEPTIDASE"/>
    <property type="match status" value="1"/>
</dbReference>
<evidence type="ECO:0000256" key="5">
    <source>
        <dbReference type="ARBA" id="ARBA00022801"/>
    </source>
</evidence>
<dbReference type="Proteomes" id="UP000824128">
    <property type="component" value="Unassembled WGS sequence"/>
</dbReference>
<dbReference type="AlphaFoldDB" id="A0A9D1N3E5"/>
<comment type="similarity">
    <text evidence="6">Belongs to the peptidase M24A family. Methionine aminopeptidase type 1 subfamily.</text>
</comment>
<evidence type="ECO:0000313" key="10">
    <source>
        <dbReference type="Proteomes" id="UP000824128"/>
    </source>
</evidence>
<evidence type="ECO:0000259" key="8">
    <source>
        <dbReference type="Pfam" id="PF00557"/>
    </source>
</evidence>
<name>A0A9D1N3E5_9FIRM</name>
<feature type="binding site" evidence="6">
    <location>
        <position position="174"/>
    </location>
    <ligand>
        <name>a divalent metal cation</name>
        <dbReference type="ChEBI" id="CHEBI:60240"/>
        <label>2</label>
        <note>catalytic</note>
    </ligand>
</feature>
<keyword evidence="4 6" id="KW-0479">Metal-binding</keyword>
<gene>
    <name evidence="6 9" type="primary">map</name>
    <name evidence="9" type="ORF">IAD24_03205</name>
</gene>
<accession>A0A9D1N3E5</accession>
<comment type="subunit">
    <text evidence="6">Monomer.</text>
</comment>
<feature type="domain" description="Peptidase M24" evidence="8">
    <location>
        <begin position="17"/>
        <end position="245"/>
    </location>
</feature>
<dbReference type="CDD" id="cd01086">
    <property type="entry name" value="MetAP1"/>
    <property type="match status" value="1"/>
</dbReference>
<proteinExistence type="inferred from homology"/>
<feature type="binding site" evidence="6">
    <location>
        <position position="238"/>
    </location>
    <ligand>
        <name>a divalent metal cation</name>
        <dbReference type="ChEBI" id="CHEBI:60240"/>
        <label>1</label>
    </ligand>
</feature>
<feature type="binding site" evidence="6">
    <location>
        <position position="238"/>
    </location>
    <ligand>
        <name>a divalent metal cation</name>
        <dbReference type="ChEBI" id="CHEBI:60240"/>
        <label>2</label>
        <note>catalytic</note>
    </ligand>
</feature>
<comment type="cofactor">
    <cofactor evidence="6">
        <name>Co(2+)</name>
        <dbReference type="ChEBI" id="CHEBI:48828"/>
    </cofactor>
    <cofactor evidence="6">
        <name>Zn(2+)</name>
        <dbReference type="ChEBI" id="CHEBI:29105"/>
    </cofactor>
    <cofactor evidence="6">
        <name>Mn(2+)</name>
        <dbReference type="ChEBI" id="CHEBI:29035"/>
    </cofactor>
    <cofactor evidence="6">
        <name>Fe(2+)</name>
        <dbReference type="ChEBI" id="CHEBI:29033"/>
    </cofactor>
    <text evidence="6">Binds 2 divalent metal cations per subunit. Has a high-affinity and a low affinity metal-binding site. The true nature of the physiological cofactor is under debate. The enzyme is active with cobalt, zinc, manganese or divalent iron ions. Most likely, methionine aminopeptidases function as mononuclear Fe(2+)-metalloproteases under physiological conditions, and the catalytically relevant metal-binding site has been assigned to the histidine-containing high-affinity site.</text>
</comment>
<dbReference type="GO" id="GO:0006508">
    <property type="term" value="P:proteolysis"/>
    <property type="evidence" value="ECO:0007669"/>
    <property type="project" value="UniProtKB-KW"/>
</dbReference>
<dbReference type="EC" id="3.4.11.18" evidence="6 7"/>
<dbReference type="GO" id="GO:0004239">
    <property type="term" value="F:initiator methionyl aminopeptidase activity"/>
    <property type="evidence" value="ECO:0007669"/>
    <property type="project" value="UniProtKB-UniRule"/>
</dbReference>
<dbReference type="InterPro" id="IPR000994">
    <property type="entry name" value="Pept_M24"/>
</dbReference>
<dbReference type="InterPro" id="IPR036005">
    <property type="entry name" value="Creatinase/aminopeptidase-like"/>
</dbReference>
<feature type="binding site" evidence="6">
    <location>
        <position position="83"/>
    </location>
    <ligand>
        <name>substrate</name>
    </ligand>
</feature>
<dbReference type="PANTHER" id="PTHR43330">
    <property type="entry name" value="METHIONINE AMINOPEPTIDASE"/>
    <property type="match status" value="1"/>
</dbReference>
<dbReference type="NCBIfam" id="TIGR00500">
    <property type="entry name" value="met_pdase_I"/>
    <property type="match status" value="1"/>
</dbReference>
<evidence type="ECO:0000256" key="4">
    <source>
        <dbReference type="ARBA" id="ARBA00022723"/>
    </source>
</evidence>
<dbReference type="EMBL" id="DVNZ01000101">
    <property type="protein sequence ID" value="HIU94145.1"/>
    <property type="molecule type" value="Genomic_DNA"/>
</dbReference>
<dbReference type="GO" id="GO:0070006">
    <property type="term" value="F:metalloaminopeptidase activity"/>
    <property type="evidence" value="ECO:0007669"/>
    <property type="project" value="UniProtKB-UniRule"/>
</dbReference>
<reference evidence="9" key="2">
    <citation type="journal article" date="2021" name="PeerJ">
        <title>Extensive microbial diversity within the chicken gut microbiome revealed by metagenomics and culture.</title>
        <authorList>
            <person name="Gilroy R."/>
            <person name="Ravi A."/>
            <person name="Getino M."/>
            <person name="Pursley I."/>
            <person name="Horton D.L."/>
            <person name="Alikhan N.F."/>
            <person name="Baker D."/>
            <person name="Gharbi K."/>
            <person name="Hall N."/>
            <person name="Watson M."/>
            <person name="Adriaenssens E.M."/>
            <person name="Foster-Nyarko E."/>
            <person name="Jarju S."/>
            <person name="Secka A."/>
            <person name="Antonio M."/>
            <person name="Oren A."/>
            <person name="Chaudhuri R.R."/>
            <person name="La Ragione R."/>
            <person name="Hildebrand F."/>
            <person name="Pallen M.J."/>
        </authorList>
    </citation>
    <scope>NUCLEOTIDE SEQUENCE</scope>
    <source>
        <strain evidence="9">ChiGjej2B2-16831</strain>
    </source>
</reference>
<evidence type="ECO:0000256" key="6">
    <source>
        <dbReference type="HAMAP-Rule" id="MF_01974"/>
    </source>
</evidence>
<comment type="caution">
    <text evidence="9">The sequence shown here is derived from an EMBL/GenBank/DDBJ whole genome shotgun (WGS) entry which is preliminary data.</text>
</comment>
<keyword evidence="3 6" id="KW-0645">Protease</keyword>
<evidence type="ECO:0000256" key="2">
    <source>
        <dbReference type="ARBA" id="ARBA00022438"/>
    </source>
</evidence>
<evidence type="ECO:0000256" key="3">
    <source>
        <dbReference type="ARBA" id="ARBA00022670"/>
    </source>
</evidence>
<dbReference type="InterPro" id="IPR002467">
    <property type="entry name" value="Pept_M24A_MAP1"/>
</dbReference>
<dbReference type="SUPFAM" id="SSF55920">
    <property type="entry name" value="Creatinase/aminopeptidase"/>
    <property type="match status" value="1"/>
</dbReference>
<sequence>MSAQAAAITVKTAAEIELMDAAGRVVEETLRLLRELARPGVTTAELDREAERFIRSRGAMPSFLHYHGYPRSICTSVNEQVVHGIPGQYRLRDGDILSVDVGAQLNGFHGDAARTYCIGSVPEAVRALVRVTRECFFEGLRHARAGMRIGDISAAVQAHAEAHGYGVVREMIGHGIGRDMHEPPDVPNYGRAGHGPRLMPGMTIAIEPMINLGTARILQKADGWTTVAADGKPSAHYENTVAITDGEPRLLTLHGEDIL</sequence>
<dbReference type="GO" id="GO:0046872">
    <property type="term" value="F:metal ion binding"/>
    <property type="evidence" value="ECO:0007669"/>
    <property type="project" value="UniProtKB-UniRule"/>
</dbReference>
<feature type="binding site" evidence="6">
    <location>
        <position position="100"/>
    </location>
    <ligand>
        <name>a divalent metal cation</name>
        <dbReference type="ChEBI" id="CHEBI:60240"/>
        <label>1</label>
    </ligand>
</feature>
<reference evidence="9" key="1">
    <citation type="submission" date="2020-10" db="EMBL/GenBank/DDBJ databases">
        <authorList>
            <person name="Gilroy R."/>
        </authorList>
    </citation>
    <scope>NUCLEOTIDE SEQUENCE</scope>
    <source>
        <strain evidence="9">ChiGjej2B2-16831</strain>
    </source>
</reference>
<dbReference type="GO" id="GO:0005829">
    <property type="term" value="C:cytosol"/>
    <property type="evidence" value="ECO:0007669"/>
    <property type="project" value="TreeGrafter"/>
</dbReference>
<evidence type="ECO:0000256" key="1">
    <source>
        <dbReference type="ARBA" id="ARBA00002521"/>
    </source>
</evidence>
<dbReference type="InterPro" id="IPR001714">
    <property type="entry name" value="Pept_M24_MAP"/>
</dbReference>
<dbReference type="Pfam" id="PF00557">
    <property type="entry name" value="Peptidase_M24"/>
    <property type="match status" value="1"/>
</dbReference>
<protein>
    <recommendedName>
        <fullName evidence="6 7">Methionine aminopeptidase</fullName>
        <shortName evidence="6">MAP</shortName>
        <shortName evidence="6">MetAP</shortName>
        <ecNumber evidence="6 7">3.4.11.18</ecNumber>
    </recommendedName>
    <alternativeName>
        <fullName evidence="6">Peptidase M</fullName>
    </alternativeName>
</protein>
<comment type="catalytic activity">
    <reaction evidence="6 7">
        <text>Release of N-terminal amino acids, preferentially methionine, from peptides and arylamides.</text>
        <dbReference type="EC" id="3.4.11.18"/>
    </reaction>
</comment>
<evidence type="ECO:0000313" key="9">
    <source>
        <dbReference type="EMBL" id="HIU94145.1"/>
    </source>
</evidence>
<dbReference type="Gene3D" id="3.90.230.10">
    <property type="entry name" value="Creatinase/methionine aminopeptidase superfamily"/>
    <property type="match status" value="1"/>
</dbReference>
<evidence type="ECO:0000256" key="7">
    <source>
        <dbReference type="RuleBase" id="RU003653"/>
    </source>
</evidence>
<keyword evidence="2 6" id="KW-0031">Aminopeptidase</keyword>
<feature type="binding site" evidence="6">
    <location>
        <position position="181"/>
    </location>
    <ligand>
        <name>substrate</name>
    </ligand>
</feature>
<feature type="binding site" evidence="6">
    <location>
        <position position="111"/>
    </location>
    <ligand>
        <name>a divalent metal cation</name>
        <dbReference type="ChEBI" id="CHEBI:60240"/>
        <label>1</label>
    </ligand>
</feature>
<feature type="binding site" evidence="6">
    <location>
        <position position="207"/>
    </location>
    <ligand>
        <name>a divalent metal cation</name>
        <dbReference type="ChEBI" id="CHEBI:60240"/>
        <label>2</label>
        <note>catalytic</note>
    </ligand>
</feature>